<organism evidence="6 7">
    <name type="scientific">Rhodosalinus sediminis</name>
    <dbReference type="NCBI Taxonomy" id="1940533"/>
    <lineage>
        <taxon>Bacteria</taxon>
        <taxon>Pseudomonadati</taxon>
        <taxon>Pseudomonadota</taxon>
        <taxon>Alphaproteobacteria</taxon>
        <taxon>Rhodobacterales</taxon>
        <taxon>Paracoccaceae</taxon>
        <taxon>Rhodosalinus</taxon>
    </lineage>
</organism>
<dbReference type="Proteomes" id="UP000257131">
    <property type="component" value="Unassembled WGS sequence"/>
</dbReference>
<keyword evidence="1" id="KW-0808">Transferase</keyword>
<dbReference type="InterPro" id="IPR051321">
    <property type="entry name" value="PHA/PHB_synthase"/>
</dbReference>
<keyword evidence="2" id="KW-0012">Acyltransferase</keyword>
<feature type="region of interest" description="Disordered" evidence="3">
    <location>
        <begin position="1"/>
        <end position="28"/>
    </location>
</feature>
<name>A0A3D9BUX6_9RHOB</name>
<dbReference type="Pfam" id="PF12551">
    <property type="entry name" value="PHBC_N"/>
    <property type="match status" value="1"/>
</dbReference>
<dbReference type="PANTHER" id="PTHR36837">
    <property type="entry name" value="POLY(3-HYDROXYALKANOATE) POLYMERASE SUBUNIT PHAC"/>
    <property type="match status" value="1"/>
</dbReference>
<dbReference type="PANTHER" id="PTHR36837:SF5">
    <property type="entry name" value="POLY-3-HYDROXYBUTYRATE SYNTHASE"/>
    <property type="match status" value="1"/>
</dbReference>
<evidence type="ECO:0000256" key="1">
    <source>
        <dbReference type="ARBA" id="ARBA00022679"/>
    </source>
</evidence>
<keyword evidence="7" id="KW-1185">Reference proteome</keyword>
<dbReference type="InterPro" id="IPR022211">
    <property type="entry name" value="PHBC_N"/>
</dbReference>
<dbReference type="GO" id="GO:0016746">
    <property type="term" value="F:acyltransferase activity"/>
    <property type="evidence" value="ECO:0007669"/>
    <property type="project" value="UniProtKB-KW"/>
</dbReference>
<sequence length="592" mass="65580">MPRDDISTRQTSRLADAPGGYGRDNLHPHDTLDRATRAAQARVTGGLSPHAAWAAWADWATHMMRAPGRQMAVAERAVQNGWKLARHAAGLAEAPFAPERTDHRFTHEGWARPPFALWQQAFLATQDVVDLATEPLRGARPRSAERVRFMARQTLDAVAPSNVPALNPEILETLRETGGHALVDGWRNWQADVLGELSGEPVAPESRFRVGETLACTPGQVVYRNEIMELIQYSPQTETVHPEPVLIVPAWIMKYYILDLQPQNSLINWLVGQGYTVFAISWFNPTAEHRDLGLEDYRRDGVMAALDAVSAIIEAPKVHACGYCLGGTMLSIAAAAMARDGDDRLASITLLAAQTDFAEAGELLLFVDDSQLAFLEDMMWDQGTLDSRQMAGAFQALRAEDLIWTRSVGRYLMGREDPDADILVWNRDATRMPARMHGEYLRGLFMENRLTSGRYAVDGRVVALRDLSAPIFAVGTEADHIAPWRSVYKAKLFTDVDMHFVLTSGGHNGGIVSEPGHRGRRYRVGHRPPGALYMDPDTWLDHAEQKDGSWWPEWGAWLDRLSGDRVAPPPMGAPGKGYAPLAPAPGTYIFQT</sequence>
<comment type="caution">
    <text evidence="6">The sequence shown here is derived from an EMBL/GenBank/DDBJ whole genome shotgun (WGS) entry which is preliminary data.</text>
</comment>
<evidence type="ECO:0000259" key="4">
    <source>
        <dbReference type="Pfam" id="PF07167"/>
    </source>
</evidence>
<dbReference type="EMBL" id="QOHR01000007">
    <property type="protein sequence ID" value="REC57340.1"/>
    <property type="molecule type" value="Genomic_DNA"/>
</dbReference>
<dbReference type="AlphaFoldDB" id="A0A3D9BUX6"/>
<evidence type="ECO:0000259" key="5">
    <source>
        <dbReference type="Pfam" id="PF12551"/>
    </source>
</evidence>
<feature type="domain" description="Poly-beta-hydroxybutyrate polymerase N-terminal" evidence="4">
    <location>
        <begin position="102"/>
        <end position="270"/>
    </location>
</feature>
<dbReference type="Gene3D" id="3.40.50.1820">
    <property type="entry name" value="alpha/beta hydrolase"/>
    <property type="match status" value="1"/>
</dbReference>
<protein>
    <submittedName>
        <fullName evidence="6">Alpha/beta fold hydrolase</fullName>
    </submittedName>
</protein>
<dbReference type="OrthoDB" id="7208816at2"/>
<evidence type="ECO:0000313" key="7">
    <source>
        <dbReference type="Proteomes" id="UP000257131"/>
    </source>
</evidence>
<reference evidence="6 7" key="1">
    <citation type="journal article" date="2017" name="Int. J. Syst. Evol. Microbiol.">
        <title>Rhodosalinus sediminis gen. nov., sp. nov., isolated from marine saltern.</title>
        <authorList>
            <person name="Guo L.Y."/>
            <person name="Ling S.K."/>
            <person name="Li C.M."/>
            <person name="Chen G.J."/>
            <person name="Du Z.J."/>
        </authorList>
    </citation>
    <scope>NUCLEOTIDE SEQUENCE [LARGE SCALE GENOMIC DNA]</scope>
    <source>
        <strain evidence="6 7">WDN1C137</strain>
    </source>
</reference>
<proteinExistence type="predicted"/>
<dbReference type="InterPro" id="IPR029058">
    <property type="entry name" value="AB_hydrolase_fold"/>
</dbReference>
<keyword evidence="6" id="KW-0378">Hydrolase</keyword>
<dbReference type="GO" id="GO:0016787">
    <property type="term" value="F:hydrolase activity"/>
    <property type="evidence" value="ECO:0007669"/>
    <property type="project" value="UniProtKB-KW"/>
</dbReference>
<dbReference type="Pfam" id="PF07167">
    <property type="entry name" value="PhaC_N"/>
    <property type="match status" value="1"/>
</dbReference>
<evidence type="ECO:0000256" key="2">
    <source>
        <dbReference type="ARBA" id="ARBA00023315"/>
    </source>
</evidence>
<feature type="domain" description="Poly-beta-hydroxybutyrate polymerase N-terminal" evidence="5">
    <location>
        <begin position="28"/>
        <end position="69"/>
    </location>
</feature>
<dbReference type="SUPFAM" id="SSF53474">
    <property type="entry name" value="alpha/beta-Hydrolases"/>
    <property type="match status" value="1"/>
</dbReference>
<dbReference type="GO" id="GO:0042619">
    <property type="term" value="P:poly-hydroxybutyrate biosynthetic process"/>
    <property type="evidence" value="ECO:0007669"/>
    <property type="project" value="InterPro"/>
</dbReference>
<evidence type="ECO:0000313" key="6">
    <source>
        <dbReference type="EMBL" id="REC57340.1"/>
    </source>
</evidence>
<gene>
    <name evidence="6" type="ORF">DRV84_07795</name>
</gene>
<accession>A0A3D9BUX6</accession>
<evidence type="ECO:0000256" key="3">
    <source>
        <dbReference type="SAM" id="MobiDB-lite"/>
    </source>
</evidence>
<dbReference type="RefSeq" id="WP_115979326.1">
    <property type="nucleotide sequence ID" value="NZ_QOHR01000007.1"/>
</dbReference>
<dbReference type="InterPro" id="IPR010941">
    <property type="entry name" value="PhaC_N"/>
</dbReference>